<evidence type="ECO:0000259" key="1">
    <source>
        <dbReference type="Pfam" id="PF00535"/>
    </source>
</evidence>
<dbReference type="PANTHER" id="PTHR22916">
    <property type="entry name" value="GLYCOSYLTRANSFERASE"/>
    <property type="match status" value="1"/>
</dbReference>
<feature type="domain" description="Glycosyltransferase 2-like" evidence="1">
    <location>
        <begin position="6"/>
        <end position="129"/>
    </location>
</feature>
<dbReference type="InterPro" id="IPR001173">
    <property type="entry name" value="Glyco_trans_2-like"/>
</dbReference>
<proteinExistence type="predicted"/>
<dbReference type="RefSeq" id="WP_316436958.1">
    <property type="nucleotide sequence ID" value="NZ_CP053587.1"/>
</dbReference>
<gene>
    <name evidence="2" type="ORF">HJG54_30925</name>
</gene>
<dbReference type="AlphaFoldDB" id="A0AA96WLE6"/>
<name>A0AA96WLE6_9CYAN</name>
<evidence type="ECO:0000313" key="2">
    <source>
        <dbReference type="EMBL" id="WNZ27304.1"/>
    </source>
</evidence>
<sequence length="342" mass="38855">MKPLISILIPAFNVESWLAKTLESALAQTWTNIEIIVVDDGSRDNTLTVAKRFESTCVKVIHQENQGQSAAENRALQEAQGDFIQYLDADDLLAPDKIERQMKLFEDGNLEYVASCEWSRFYKSPSEAMFIRQPLWADFEPVDWLLCAWENHLMMHGAAWLIPRQIANRAGGWTESLSLINDFDYFSRILLASQGVKFCWGAKTYYRSGNTSSLSGSRSALAWKSAFDSLELGTNNLLARENSERTRHACATVFQRFIYEAYPDVPNLVQAANAKVQEFGGSNLKPTGGPVFRLLADTLGWQKARQLQRLIYQYGYNKLAIGWKISKLRREVLYRLSISSNI</sequence>
<dbReference type="SUPFAM" id="SSF53448">
    <property type="entry name" value="Nucleotide-diphospho-sugar transferases"/>
    <property type="match status" value="1"/>
</dbReference>
<dbReference type="Pfam" id="PF00535">
    <property type="entry name" value="Glycos_transf_2"/>
    <property type="match status" value="1"/>
</dbReference>
<dbReference type="Gene3D" id="3.90.550.10">
    <property type="entry name" value="Spore Coat Polysaccharide Biosynthesis Protein SpsA, Chain A"/>
    <property type="match status" value="1"/>
</dbReference>
<organism evidence="2">
    <name type="scientific">Leptolyngbya sp. NK1-12</name>
    <dbReference type="NCBI Taxonomy" id="2547451"/>
    <lineage>
        <taxon>Bacteria</taxon>
        <taxon>Bacillati</taxon>
        <taxon>Cyanobacteriota</taxon>
        <taxon>Cyanophyceae</taxon>
        <taxon>Leptolyngbyales</taxon>
        <taxon>Leptolyngbyaceae</taxon>
        <taxon>Leptolyngbya group</taxon>
        <taxon>Leptolyngbya</taxon>
    </lineage>
</organism>
<dbReference type="InterPro" id="IPR029044">
    <property type="entry name" value="Nucleotide-diphossugar_trans"/>
</dbReference>
<protein>
    <submittedName>
        <fullName evidence="2">Glycosyltransferase family 2 protein</fullName>
    </submittedName>
</protein>
<reference evidence="2" key="1">
    <citation type="submission" date="2020-05" db="EMBL/GenBank/DDBJ databases">
        <authorList>
            <person name="Zhu T."/>
            <person name="Keshari N."/>
            <person name="Lu X."/>
        </authorList>
    </citation>
    <scope>NUCLEOTIDE SEQUENCE</scope>
    <source>
        <strain evidence="2">NK1-12</strain>
    </source>
</reference>
<accession>A0AA96WLE6</accession>
<dbReference type="CDD" id="cd00761">
    <property type="entry name" value="Glyco_tranf_GTA_type"/>
    <property type="match status" value="1"/>
</dbReference>
<dbReference type="EMBL" id="CP053587">
    <property type="protein sequence ID" value="WNZ27304.1"/>
    <property type="molecule type" value="Genomic_DNA"/>
</dbReference>